<organism evidence="1 2">
    <name type="scientific">Acinetobacter amyesii</name>
    <dbReference type="NCBI Taxonomy" id="2942470"/>
    <lineage>
        <taxon>Bacteria</taxon>
        <taxon>Pseudomonadati</taxon>
        <taxon>Pseudomonadota</taxon>
        <taxon>Gammaproteobacteria</taxon>
        <taxon>Moraxellales</taxon>
        <taxon>Moraxellaceae</taxon>
        <taxon>Acinetobacter</taxon>
    </lineage>
</organism>
<keyword evidence="2" id="KW-1185">Reference proteome</keyword>
<gene>
    <name evidence="1" type="ORF">B1202_10925</name>
</gene>
<dbReference type="AlphaFoldDB" id="A0A1T1GWP4"/>
<evidence type="ECO:0000313" key="1">
    <source>
        <dbReference type="EMBL" id="OOV81945.1"/>
    </source>
</evidence>
<dbReference type="EMBL" id="MVKX01000006">
    <property type="protein sequence ID" value="OOV81945.1"/>
    <property type="molecule type" value="Genomic_DNA"/>
</dbReference>
<evidence type="ECO:0000313" key="2">
    <source>
        <dbReference type="Proteomes" id="UP000191160"/>
    </source>
</evidence>
<protein>
    <submittedName>
        <fullName evidence="1">Uncharacterized protein</fullName>
    </submittedName>
</protein>
<dbReference type="Proteomes" id="UP000191160">
    <property type="component" value="Unassembled WGS sequence"/>
</dbReference>
<dbReference type="RefSeq" id="WP_078190622.1">
    <property type="nucleotide sequence ID" value="NZ_JAMCOV010000025.1"/>
</dbReference>
<sequence length="129" mass="15891">MSARKLVAIFKVDQREFSLYLHQYEFILELKPVFQRNRQQPRKNAWLAFADEPTLEDVAENINAFEVMQQTRSHLLKYIFQHQPRYFYFHASTRRKARIYPRFAQRLVEHLPKYRYCQEGQSFYFYAQD</sequence>
<name>A0A1T1GWP4_9GAMM</name>
<comment type="caution">
    <text evidence="1">The sequence shown here is derived from an EMBL/GenBank/DDBJ whole genome shotgun (WGS) entry which is preliminary data.</text>
</comment>
<proteinExistence type="predicted"/>
<accession>A0A1T1GWP4</accession>
<reference evidence="1 2" key="1">
    <citation type="submission" date="2017-02" db="EMBL/GenBank/DDBJ databases">
        <title>Acinetobacter sp. ANC 4945, whole genome shotgun sequencing project.</title>
        <authorList>
            <person name="Radolfova-Krizova L."/>
            <person name="Al Atrouni A."/>
            <person name="Nemec A."/>
        </authorList>
    </citation>
    <scope>NUCLEOTIDE SEQUENCE [LARGE SCALE GENOMIC DNA]</scope>
    <source>
        <strain evidence="1 2">ANC 4945</strain>
    </source>
</reference>